<proteinExistence type="predicted"/>
<dbReference type="Proteomes" id="UP000034324">
    <property type="component" value="Unassembled WGS sequence"/>
</dbReference>
<dbReference type="AlphaFoldDB" id="A0A0G0KL74"/>
<protein>
    <submittedName>
        <fullName evidence="1">Uncharacterized protein</fullName>
    </submittedName>
</protein>
<evidence type="ECO:0000313" key="2">
    <source>
        <dbReference type="Proteomes" id="UP000034324"/>
    </source>
</evidence>
<gene>
    <name evidence="1" type="ORF">US99_C0080G0003</name>
</gene>
<name>A0A0G0KL74_9BACT</name>
<organism evidence="1 2">
    <name type="scientific">Candidatus Daviesbacteria bacterium GW2011_GWF2_38_6</name>
    <dbReference type="NCBI Taxonomy" id="1618432"/>
    <lineage>
        <taxon>Bacteria</taxon>
        <taxon>Candidatus Daviesiibacteriota</taxon>
    </lineage>
</organism>
<reference evidence="1 2" key="1">
    <citation type="journal article" date="2015" name="Nature">
        <title>rRNA introns, odd ribosomes, and small enigmatic genomes across a large radiation of phyla.</title>
        <authorList>
            <person name="Brown C.T."/>
            <person name="Hug L.A."/>
            <person name="Thomas B.C."/>
            <person name="Sharon I."/>
            <person name="Castelle C.J."/>
            <person name="Singh A."/>
            <person name="Wilkins M.J."/>
            <person name="Williams K.H."/>
            <person name="Banfield J.F."/>
        </authorList>
    </citation>
    <scope>NUCLEOTIDE SEQUENCE [LARGE SCALE GENOMIC DNA]</scope>
</reference>
<sequence>MEQLRKSERPVIVLRNSSHGIVLHKTEPITPYSYFDRIVRGGSSAVLQPNGQIDMHGTPSEEGTFQLAGYWLECEGVDITLLEPSKRPQSLRWGFLRSAYSGWQGMEVLLHAIDSDRELLAAEHIIIFGNALIACDWGLHTRVYPLKKISYIARPFRVRQIPVGNPSPVPVSP</sequence>
<dbReference type="EMBL" id="LBVC01000080">
    <property type="protein sequence ID" value="KKQ76220.1"/>
    <property type="molecule type" value="Genomic_DNA"/>
</dbReference>
<evidence type="ECO:0000313" key="1">
    <source>
        <dbReference type="EMBL" id="KKQ76220.1"/>
    </source>
</evidence>
<comment type="caution">
    <text evidence="1">The sequence shown here is derived from an EMBL/GenBank/DDBJ whole genome shotgun (WGS) entry which is preliminary data.</text>
</comment>
<accession>A0A0G0KL74</accession>